<proteinExistence type="predicted"/>
<organism evidence="1 2">
    <name type="scientific">Dermacentor silvarum</name>
    <name type="common">Tick</name>
    <dbReference type="NCBI Taxonomy" id="543639"/>
    <lineage>
        <taxon>Eukaryota</taxon>
        <taxon>Metazoa</taxon>
        <taxon>Ecdysozoa</taxon>
        <taxon>Arthropoda</taxon>
        <taxon>Chelicerata</taxon>
        <taxon>Arachnida</taxon>
        <taxon>Acari</taxon>
        <taxon>Parasitiformes</taxon>
        <taxon>Ixodida</taxon>
        <taxon>Ixodoidea</taxon>
        <taxon>Ixodidae</taxon>
        <taxon>Rhipicephalinae</taxon>
        <taxon>Dermacentor</taxon>
    </lineage>
</organism>
<sequence>MAPAGTQTVFGYGSSLDWRPTSFVSPFPSTRVCSACGLVPPATAMLHCCHVLCQPCFDCLGRDSCGRKRCPLDKECFGDEDVTWSTHSKDSVMNSQVRCWNTVNGCDAEDNASAMLDHFTNTCRFHAVKCHMCGGSVLHRDFANHLQSGCIPTCYGSEQPLSENFANAFLEVKDALRKISDDNVSLQASLNTFQERLDSQRDRAMALLSVNVNDTMTTAVERIRESCQASLAGHLREVSAERGRQHTENRRTMQRLLTGEFNRNMVSLNAKIDKVFGEGCTRETSDDSPSSLASYVTSSITREINQFMKELSERPTLSGRDASRVLKLLAAAAFGNKNNALVEHPPSRFWEIDDWNDFCPESGGRGRQKRRDRIGTPYYLGGHLVVPRLCFYPRTDDVQYRPYIIKGLYDEFLDEPEEASNVRFVHPTDSSRDLGFTGDFSWVRPDHYFECMGSEVLYIGCNSMAIEVRTLERGNFITDDSAELEICHS</sequence>
<accession>A0ACB8CTS0</accession>
<gene>
    <name evidence="1" type="ORF">HPB49_024268</name>
</gene>
<dbReference type="Proteomes" id="UP000821865">
    <property type="component" value="Chromosome 5"/>
</dbReference>
<comment type="caution">
    <text evidence="1">The sequence shown here is derived from an EMBL/GenBank/DDBJ whole genome shotgun (WGS) entry which is preliminary data.</text>
</comment>
<keyword evidence="2" id="KW-1185">Reference proteome</keyword>
<evidence type="ECO:0000313" key="1">
    <source>
        <dbReference type="EMBL" id="KAH7950475.1"/>
    </source>
</evidence>
<evidence type="ECO:0000313" key="2">
    <source>
        <dbReference type="Proteomes" id="UP000821865"/>
    </source>
</evidence>
<name>A0ACB8CTS0_DERSI</name>
<reference evidence="1" key="1">
    <citation type="submission" date="2020-05" db="EMBL/GenBank/DDBJ databases">
        <title>Large-scale comparative analyses of tick genomes elucidate their genetic diversity and vector capacities.</title>
        <authorList>
            <person name="Jia N."/>
            <person name="Wang J."/>
            <person name="Shi W."/>
            <person name="Du L."/>
            <person name="Sun Y."/>
            <person name="Zhan W."/>
            <person name="Jiang J."/>
            <person name="Wang Q."/>
            <person name="Zhang B."/>
            <person name="Ji P."/>
            <person name="Sakyi L.B."/>
            <person name="Cui X."/>
            <person name="Yuan T."/>
            <person name="Jiang B."/>
            <person name="Yang W."/>
            <person name="Lam T.T.-Y."/>
            <person name="Chang Q."/>
            <person name="Ding S."/>
            <person name="Wang X."/>
            <person name="Zhu J."/>
            <person name="Ruan X."/>
            <person name="Zhao L."/>
            <person name="Wei J."/>
            <person name="Que T."/>
            <person name="Du C."/>
            <person name="Cheng J."/>
            <person name="Dai P."/>
            <person name="Han X."/>
            <person name="Huang E."/>
            <person name="Gao Y."/>
            <person name="Liu J."/>
            <person name="Shao H."/>
            <person name="Ye R."/>
            <person name="Li L."/>
            <person name="Wei W."/>
            <person name="Wang X."/>
            <person name="Wang C."/>
            <person name="Yang T."/>
            <person name="Huo Q."/>
            <person name="Li W."/>
            <person name="Guo W."/>
            <person name="Chen H."/>
            <person name="Zhou L."/>
            <person name="Ni X."/>
            <person name="Tian J."/>
            <person name="Zhou Y."/>
            <person name="Sheng Y."/>
            <person name="Liu T."/>
            <person name="Pan Y."/>
            <person name="Xia L."/>
            <person name="Li J."/>
            <person name="Zhao F."/>
            <person name="Cao W."/>
        </authorList>
    </citation>
    <scope>NUCLEOTIDE SEQUENCE</scope>
    <source>
        <strain evidence="1">Dsil-2018</strain>
    </source>
</reference>
<protein>
    <submittedName>
        <fullName evidence="1">Uncharacterized protein</fullName>
    </submittedName>
</protein>
<dbReference type="EMBL" id="CM023474">
    <property type="protein sequence ID" value="KAH7950475.1"/>
    <property type="molecule type" value="Genomic_DNA"/>
</dbReference>